<keyword evidence="1" id="KW-1133">Transmembrane helix</keyword>
<feature type="transmembrane region" description="Helical" evidence="1">
    <location>
        <begin position="41"/>
        <end position="59"/>
    </location>
</feature>
<dbReference type="AlphaFoldDB" id="A0A182Q914"/>
<evidence type="ECO:0000313" key="3">
    <source>
        <dbReference type="EnsemblMetazoa" id="AFAF005460-PA"/>
    </source>
</evidence>
<reference evidence="4" key="1">
    <citation type="submission" date="2014-01" db="EMBL/GenBank/DDBJ databases">
        <title>The Genome Sequence of Anopheles farauti FAR1 (V2).</title>
        <authorList>
            <consortium name="The Broad Institute Genomics Platform"/>
            <person name="Neafsey D.E."/>
            <person name="Besansky N."/>
            <person name="Howell P."/>
            <person name="Walton C."/>
            <person name="Young S.K."/>
            <person name="Zeng Q."/>
            <person name="Gargeya S."/>
            <person name="Fitzgerald M."/>
            <person name="Haas B."/>
            <person name="Abouelleil A."/>
            <person name="Allen A.W."/>
            <person name="Alvarado L."/>
            <person name="Arachchi H.M."/>
            <person name="Berlin A.M."/>
            <person name="Chapman S.B."/>
            <person name="Gainer-Dewar J."/>
            <person name="Goldberg J."/>
            <person name="Griggs A."/>
            <person name="Gujja S."/>
            <person name="Hansen M."/>
            <person name="Howarth C."/>
            <person name="Imamovic A."/>
            <person name="Ireland A."/>
            <person name="Larimer J."/>
            <person name="McCowan C."/>
            <person name="Murphy C."/>
            <person name="Pearson M."/>
            <person name="Poon T.W."/>
            <person name="Priest M."/>
            <person name="Roberts A."/>
            <person name="Saif S."/>
            <person name="Shea T."/>
            <person name="Sisk P."/>
            <person name="Sykes S."/>
            <person name="Wortman J."/>
            <person name="Nusbaum C."/>
            <person name="Birren B."/>
        </authorList>
    </citation>
    <scope>NUCLEOTIDE SEQUENCE [LARGE SCALE GENOMIC DNA]</scope>
    <source>
        <strain evidence="4">FAR1</strain>
    </source>
</reference>
<dbReference type="EnsemblMetazoa" id="AFAF005460-RA">
    <property type="protein sequence ID" value="AFAF005460-PA"/>
    <property type="gene ID" value="AFAF005460"/>
</dbReference>
<keyword evidence="4" id="KW-1185">Reference proteome</keyword>
<keyword evidence="1" id="KW-0472">Membrane</keyword>
<protein>
    <recommendedName>
        <fullName evidence="5">Secreted protein</fullName>
    </recommendedName>
</protein>
<dbReference type="EMBL" id="AXCN02000740">
    <property type="status" value="NOT_ANNOTATED_CDS"/>
    <property type="molecule type" value="Genomic_DNA"/>
</dbReference>
<keyword evidence="2" id="KW-0732">Signal</keyword>
<feature type="transmembrane region" description="Helical" evidence="1">
    <location>
        <begin position="80"/>
        <end position="100"/>
    </location>
</feature>
<organism evidence="3 4">
    <name type="scientific">Anopheles farauti</name>
    <dbReference type="NCBI Taxonomy" id="69004"/>
    <lineage>
        <taxon>Eukaryota</taxon>
        <taxon>Metazoa</taxon>
        <taxon>Ecdysozoa</taxon>
        <taxon>Arthropoda</taxon>
        <taxon>Hexapoda</taxon>
        <taxon>Insecta</taxon>
        <taxon>Pterygota</taxon>
        <taxon>Neoptera</taxon>
        <taxon>Endopterygota</taxon>
        <taxon>Diptera</taxon>
        <taxon>Nematocera</taxon>
        <taxon>Culicoidea</taxon>
        <taxon>Culicidae</taxon>
        <taxon>Anophelinae</taxon>
        <taxon>Anopheles</taxon>
    </lineage>
</organism>
<feature type="signal peptide" evidence="2">
    <location>
        <begin position="1"/>
        <end position="31"/>
    </location>
</feature>
<feature type="chain" id="PRO_5008132521" description="Secreted protein" evidence="2">
    <location>
        <begin position="32"/>
        <end position="189"/>
    </location>
</feature>
<keyword evidence="1" id="KW-0812">Transmembrane</keyword>
<evidence type="ECO:0008006" key="5">
    <source>
        <dbReference type="Google" id="ProtNLM"/>
    </source>
</evidence>
<accession>A0A182Q914</accession>
<evidence type="ECO:0000256" key="2">
    <source>
        <dbReference type="SAM" id="SignalP"/>
    </source>
</evidence>
<proteinExistence type="predicted"/>
<evidence type="ECO:0000313" key="4">
    <source>
        <dbReference type="Proteomes" id="UP000075886"/>
    </source>
</evidence>
<reference evidence="3" key="2">
    <citation type="submission" date="2020-05" db="UniProtKB">
        <authorList>
            <consortium name="EnsemblMetazoa"/>
        </authorList>
    </citation>
    <scope>IDENTIFICATION</scope>
    <source>
        <strain evidence="3">FAR1</strain>
    </source>
</reference>
<sequence>MDGGCHGGRYCLLVMLLLLLLLLLLLERVHTVRCFAPELIHLLLVLMEVIVVVVQVETVSELQLVRRTLGVSVLRRDVHLQPAGVTAVDAVAVLAGLIVGDGRRQMLDRFPLDDVLLHERGGRNRRRQDHVADLNQRLLWLAVLLLLLEQLNRLLFGLLMDDGGRRGCARRLLLLLVVVVEYAGGKMGL</sequence>
<name>A0A182Q914_9DIPT</name>
<evidence type="ECO:0000256" key="1">
    <source>
        <dbReference type="SAM" id="Phobius"/>
    </source>
</evidence>
<dbReference type="VEuPathDB" id="VectorBase:AFAF005460"/>
<dbReference type="Proteomes" id="UP000075886">
    <property type="component" value="Unassembled WGS sequence"/>
</dbReference>